<dbReference type="InterPro" id="IPR043138">
    <property type="entry name" value="GGT_lsub"/>
</dbReference>
<evidence type="ECO:0000256" key="7">
    <source>
        <dbReference type="PIRSR" id="PIRSR600101-1"/>
    </source>
</evidence>
<dbReference type="WBParaSite" id="TMUE_2000009139.4">
    <property type="protein sequence ID" value="TMUE_2000009139.4"/>
    <property type="gene ID" value="WBGene00286222"/>
</dbReference>
<evidence type="ECO:0000313" key="10">
    <source>
        <dbReference type="Proteomes" id="UP000046395"/>
    </source>
</evidence>
<dbReference type="Proteomes" id="UP000046395">
    <property type="component" value="Unassembled WGS sequence"/>
</dbReference>
<dbReference type="PANTHER" id="PTHR11686:SF9">
    <property type="entry name" value="RE13973P"/>
    <property type="match status" value="1"/>
</dbReference>
<keyword evidence="4" id="KW-0325">Glycoprotein</keyword>
<dbReference type="Pfam" id="PF01019">
    <property type="entry name" value="G_glu_transpept"/>
    <property type="match status" value="1"/>
</dbReference>
<dbReference type="WBParaSite" id="TMUE_2000009139.1">
    <property type="protein sequence ID" value="TMUE_2000009139.1"/>
    <property type="gene ID" value="WBGene00286222"/>
</dbReference>
<dbReference type="WBParaSite" id="TMUE_2000009139.2">
    <property type="protein sequence ID" value="TMUE_2000009139.2"/>
    <property type="gene ID" value="WBGene00286222"/>
</dbReference>
<evidence type="ECO:0000256" key="2">
    <source>
        <dbReference type="ARBA" id="ARBA00022679"/>
    </source>
</evidence>
<dbReference type="GO" id="GO:0036374">
    <property type="term" value="F:glutathione hydrolase activity"/>
    <property type="evidence" value="ECO:0007669"/>
    <property type="project" value="InterPro"/>
</dbReference>
<feature type="binding site" evidence="8">
    <location>
        <position position="141"/>
    </location>
    <ligand>
        <name>L-glutamate</name>
        <dbReference type="ChEBI" id="CHEBI:29985"/>
    </ligand>
</feature>
<dbReference type="WBParaSite" id="TMUE_2000009139.3">
    <property type="protein sequence ID" value="TMUE_2000009139.3"/>
    <property type="gene ID" value="WBGene00286222"/>
</dbReference>
<organism evidence="10 11">
    <name type="scientific">Trichuris muris</name>
    <name type="common">Mouse whipworm</name>
    <dbReference type="NCBI Taxonomy" id="70415"/>
    <lineage>
        <taxon>Eukaryota</taxon>
        <taxon>Metazoa</taxon>
        <taxon>Ecdysozoa</taxon>
        <taxon>Nematoda</taxon>
        <taxon>Enoplea</taxon>
        <taxon>Dorylaimia</taxon>
        <taxon>Trichinellida</taxon>
        <taxon>Trichuridae</taxon>
        <taxon>Trichuris</taxon>
    </lineage>
</organism>
<dbReference type="PANTHER" id="PTHR11686">
    <property type="entry name" value="GAMMA GLUTAMYL TRANSPEPTIDASE"/>
    <property type="match status" value="1"/>
</dbReference>
<keyword evidence="9" id="KW-1133">Transmembrane helix</keyword>
<name>A0A5S6QPQ5_TRIMR</name>
<dbReference type="GO" id="GO:0005886">
    <property type="term" value="C:plasma membrane"/>
    <property type="evidence" value="ECO:0007669"/>
    <property type="project" value="TreeGrafter"/>
</dbReference>
<keyword evidence="9" id="KW-0472">Membrane</keyword>
<evidence type="ECO:0000256" key="1">
    <source>
        <dbReference type="ARBA" id="ARBA00022670"/>
    </source>
</evidence>
<reference evidence="10" key="1">
    <citation type="submission" date="2013-11" db="EMBL/GenBank/DDBJ databases">
        <authorList>
            <person name="Aslett M."/>
        </authorList>
    </citation>
    <scope>NUCLEOTIDE SEQUENCE [LARGE SCALE GENOMIC DNA]</scope>
    <source>
        <strain evidence="10">Edinburgh</strain>
    </source>
</reference>
<reference evidence="10" key="2">
    <citation type="submission" date="2014-03" db="EMBL/GenBank/DDBJ databases">
        <title>The whipworm genome and dual-species transcriptomics of an intimate host-pathogen interaction.</title>
        <authorList>
            <person name="Foth B.J."/>
            <person name="Tsai I.J."/>
            <person name="Reid A.J."/>
            <person name="Bancroft A.J."/>
            <person name="Nichol S."/>
            <person name="Tracey A."/>
            <person name="Holroyd N."/>
            <person name="Cotton J.A."/>
            <person name="Stanley E.J."/>
            <person name="Zarowiecki M."/>
            <person name="Liu J.Z."/>
            <person name="Huckvale T."/>
            <person name="Cooper P.J."/>
            <person name="Grencis R.K."/>
            <person name="Berriman M."/>
        </authorList>
    </citation>
    <scope>NUCLEOTIDE SEQUENCE [LARGE SCALE GENOMIC DNA]</scope>
    <source>
        <strain evidence="10">Edinburgh</strain>
    </source>
</reference>
<accession>A0A5S6QPQ5</accession>
<dbReference type="InterPro" id="IPR029055">
    <property type="entry name" value="Ntn_hydrolases_N"/>
</dbReference>
<feature type="binding site" evidence="8">
    <location>
        <position position="464"/>
    </location>
    <ligand>
        <name>L-glutamate</name>
        <dbReference type="ChEBI" id="CHEBI:29985"/>
    </ligand>
</feature>
<sequence>MVDSAHKYPANIAGPQKLCVFNKKHALFIGACTIVFIILCAVLLLLLLNGRSDQESNERKWPSPSKSPEGKYKYAAVAADNGICSEIGRNILLKGGNAVDSAIATTICIGVFDAHSSGIGGGHFSVIYLRKQRRCVTIDAREMAPSASHKDMFVNDSKSSIFGGKSIAVPGELHGLWTAYRQYGGKVPWRDLLMPTAELCRTGILVSQALADKLRDNEEYIVSADSQLRIFINPKTGRIYRAGEIMYRLEFAQLLERLAEASDPVQLFYNSSITTEMLDELKNYGSIITEEDMRNYVSNTNPPIQVSISDGLMVCGPPPPSAASIAMAIVNIMSGYNITVAKDLSTTDAETLTYHRFTEAMKFSYAAHSKLGDPNFKPEVFSIVERVLSKNFGEEVRAKITDQAHPTEFYGEVFYQKPTHGTAHLNVLDSEGNAVSLTSTVNLYFGSKMHSSKYGVIWNDGMDDFSTPGLVNFFEYPPLLNNFIMPGKRPLSSMTPLVVYDKDSGDVRLVVGSAGGSRIISTTAYTIMRSLWFNETIKQALDAPRLHNQLVPERTYYETLFPEGFVRRMEDRGQRMHPIDVVTAATGIQVTKSGQILANSDWRKPGGYPAGY</sequence>
<dbReference type="STRING" id="70415.A0A5S6QPQ5"/>
<dbReference type="Gene3D" id="1.10.246.130">
    <property type="match status" value="1"/>
</dbReference>
<evidence type="ECO:0000256" key="9">
    <source>
        <dbReference type="SAM" id="Phobius"/>
    </source>
</evidence>
<feature type="binding site" evidence="8">
    <location>
        <begin position="492"/>
        <end position="493"/>
    </location>
    <ligand>
        <name>L-glutamate</name>
        <dbReference type="ChEBI" id="CHEBI:29985"/>
    </ligand>
</feature>
<evidence type="ECO:0000256" key="4">
    <source>
        <dbReference type="ARBA" id="ARBA00023180"/>
    </source>
</evidence>
<dbReference type="GO" id="GO:0006751">
    <property type="term" value="P:glutathione catabolic process"/>
    <property type="evidence" value="ECO:0007669"/>
    <property type="project" value="InterPro"/>
</dbReference>
<evidence type="ECO:0000313" key="11">
    <source>
        <dbReference type="WBParaSite" id="TMUE_2000009139.1"/>
    </source>
</evidence>
<evidence type="ECO:0000256" key="8">
    <source>
        <dbReference type="PIRSR" id="PIRSR600101-2"/>
    </source>
</evidence>
<dbReference type="InterPro" id="IPR043137">
    <property type="entry name" value="GGT_ssub_C"/>
</dbReference>
<keyword evidence="2" id="KW-0808">Transferase</keyword>
<proteinExistence type="predicted"/>
<dbReference type="AlphaFoldDB" id="A0A5S6QPQ5"/>
<feature type="transmembrane region" description="Helical" evidence="9">
    <location>
        <begin position="26"/>
        <end position="48"/>
    </location>
</feature>
<dbReference type="PRINTS" id="PR01210">
    <property type="entry name" value="GGTRANSPTASE"/>
</dbReference>
<keyword evidence="10" id="KW-1185">Reference proteome</keyword>
<keyword evidence="3" id="KW-0378">Hydrolase</keyword>
<evidence type="ECO:0000256" key="6">
    <source>
        <dbReference type="ARBA" id="ARBA00084097"/>
    </source>
</evidence>
<feature type="active site" description="Nucleophile" evidence="7">
    <location>
        <position position="422"/>
    </location>
</feature>
<keyword evidence="6" id="KW-1199">Hemostasis impairing toxin</keyword>
<keyword evidence="6" id="KW-1202">Platelet aggregation activating toxin</keyword>
<dbReference type="Gene3D" id="3.60.20.40">
    <property type="match status" value="1"/>
</dbReference>
<evidence type="ECO:0000256" key="5">
    <source>
        <dbReference type="ARBA" id="ARBA00023315"/>
    </source>
</evidence>
<keyword evidence="9" id="KW-0812">Transmembrane</keyword>
<dbReference type="GO" id="GO:0016746">
    <property type="term" value="F:acyltransferase activity"/>
    <property type="evidence" value="ECO:0007669"/>
    <property type="project" value="UniProtKB-KW"/>
</dbReference>
<feature type="binding site" evidence="8">
    <location>
        <position position="516"/>
    </location>
    <ligand>
        <name>L-glutamate</name>
        <dbReference type="ChEBI" id="CHEBI:29985"/>
    </ligand>
</feature>
<keyword evidence="6" id="KW-0800">Toxin</keyword>
<dbReference type="SUPFAM" id="SSF56235">
    <property type="entry name" value="N-terminal nucleophile aminohydrolases (Ntn hydrolases)"/>
    <property type="match status" value="1"/>
</dbReference>
<dbReference type="InterPro" id="IPR000101">
    <property type="entry name" value="GGT_peptidase"/>
</dbReference>
<keyword evidence="1" id="KW-0645">Protease</keyword>
<dbReference type="NCBIfam" id="TIGR00066">
    <property type="entry name" value="g_glut_trans"/>
    <property type="match status" value="1"/>
</dbReference>
<feature type="binding site" evidence="8">
    <location>
        <begin position="440"/>
        <end position="442"/>
    </location>
    <ligand>
        <name>L-glutamate</name>
        <dbReference type="ChEBI" id="CHEBI:29985"/>
    </ligand>
</feature>
<dbReference type="FunFam" id="1.10.246.130:FF:000005">
    <property type="entry name" value="Gamma-glutamyltranspeptidase 1, putative"/>
    <property type="match status" value="1"/>
</dbReference>
<dbReference type="GO" id="GO:0006508">
    <property type="term" value="P:proteolysis"/>
    <property type="evidence" value="ECO:0007669"/>
    <property type="project" value="UniProtKB-KW"/>
</dbReference>
<reference evidence="11" key="3">
    <citation type="submission" date="2019-12" db="UniProtKB">
        <authorList>
            <consortium name="WormBaseParasite"/>
        </authorList>
    </citation>
    <scope>IDENTIFICATION</scope>
</reference>
<evidence type="ECO:0000256" key="3">
    <source>
        <dbReference type="ARBA" id="ARBA00022801"/>
    </source>
</evidence>
<keyword evidence="5" id="KW-0012">Acyltransferase</keyword>
<dbReference type="FunFam" id="3.60.20.40:FF:000001">
    <property type="entry name" value="Gamma-glutamyltranspeptidase 1"/>
    <property type="match status" value="1"/>
</dbReference>
<protein>
    <submittedName>
        <fullName evidence="11">Gamma-glutamyltransferase</fullName>
    </submittedName>
</protein>